<dbReference type="EMBL" id="LAZR01000835">
    <property type="protein sequence ID" value="KKN56683.1"/>
    <property type="molecule type" value="Genomic_DNA"/>
</dbReference>
<protein>
    <submittedName>
        <fullName evidence="2">Uncharacterized protein</fullName>
    </submittedName>
</protein>
<comment type="caution">
    <text evidence="2">The sequence shown here is derived from an EMBL/GenBank/DDBJ whole genome shotgun (WGS) entry which is preliminary data.</text>
</comment>
<gene>
    <name evidence="2" type="ORF">LCGC14_0570000</name>
</gene>
<keyword evidence="1" id="KW-0472">Membrane</keyword>
<keyword evidence="1" id="KW-0812">Transmembrane</keyword>
<accession>A0A0F9USS4</accession>
<name>A0A0F9USS4_9ZZZZ</name>
<organism evidence="2">
    <name type="scientific">marine sediment metagenome</name>
    <dbReference type="NCBI Taxonomy" id="412755"/>
    <lineage>
        <taxon>unclassified sequences</taxon>
        <taxon>metagenomes</taxon>
        <taxon>ecological metagenomes</taxon>
    </lineage>
</organism>
<sequence>MKLNGIWDFCLSLILWILTMIIIKWASDYTPTFYESIVLLFLGNIFYQSTKKNH</sequence>
<keyword evidence="1" id="KW-1133">Transmembrane helix</keyword>
<evidence type="ECO:0000313" key="2">
    <source>
        <dbReference type="EMBL" id="KKN56683.1"/>
    </source>
</evidence>
<feature type="transmembrane region" description="Helical" evidence="1">
    <location>
        <begin position="7"/>
        <end position="26"/>
    </location>
</feature>
<proteinExistence type="predicted"/>
<evidence type="ECO:0000256" key="1">
    <source>
        <dbReference type="SAM" id="Phobius"/>
    </source>
</evidence>
<dbReference type="AlphaFoldDB" id="A0A0F9USS4"/>
<reference evidence="2" key="1">
    <citation type="journal article" date="2015" name="Nature">
        <title>Complex archaea that bridge the gap between prokaryotes and eukaryotes.</title>
        <authorList>
            <person name="Spang A."/>
            <person name="Saw J.H."/>
            <person name="Jorgensen S.L."/>
            <person name="Zaremba-Niedzwiedzka K."/>
            <person name="Martijn J."/>
            <person name="Lind A.E."/>
            <person name="van Eijk R."/>
            <person name="Schleper C."/>
            <person name="Guy L."/>
            <person name="Ettema T.J."/>
        </authorList>
    </citation>
    <scope>NUCLEOTIDE SEQUENCE</scope>
</reference>